<keyword evidence="3" id="KW-1185">Reference proteome</keyword>
<dbReference type="Proteomes" id="UP000199568">
    <property type="component" value="Unassembled WGS sequence"/>
</dbReference>
<keyword evidence="1" id="KW-0812">Transmembrane</keyword>
<dbReference type="EMBL" id="FOHU01000011">
    <property type="protein sequence ID" value="SET44744.1"/>
    <property type="molecule type" value="Genomic_DNA"/>
</dbReference>
<dbReference type="AlphaFoldDB" id="A0A1I0EHZ4"/>
<dbReference type="STRING" id="426128.SAMN05660297_02413"/>
<gene>
    <name evidence="2" type="ORF">SAMN05660297_02413</name>
</gene>
<keyword evidence="1" id="KW-0472">Membrane</keyword>
<evidence type="ECO:0000256" key="1">
    <source>
        <dbReference type="SAM" id="Phobius"/>
    </source>
</evidence>
<keyword evidence="1" id="KW-1133">Transmembrane helix</keyword>
<proteinExistence type="predicted"/>
<reference evidence="2 3" key="1">
    <citation type="submission" date="2016-10" db="EMBL/GenBank/DDBJ databases">
        <authorList>
            <person name="de Groot N.N."/>
        </authorList>
    </citation>
    <scope>NUCLEOTIDE SEQUENCE [LARGE SCALE GENOMIC DNA]</scope>
    <source>
        <strain evidence="2 3">DSM 18979</strain>
    </source>
</reference>
<feature type="transmembrane region" description="Helical" evidence="1">
    <location>
        <begin position="12"/>
        <end position="45"/>
    </location>
</feature>
<sequence>MKKLIGLGVIKGMLGSSLAIIVFIVGGLVLIVGSIVGFGLLHGIIAGIHHFFERSDFIAYIIPGRNLIFGIITFVLLVIGFLGIKFITPSEKVEIQFEEADFNPKDLSFFLKIVYIQFRFETRIYAALWHFVGEHKGKVLSLTLAASLLLGYYSFTDYSILYQDTIVKHSFFNPMGQTYSWEDIEEVRVGTKGKRNDYDYYYTIQFKDKNIISLNPHTSINSHSYDFYDDLLIIDHRVKELGINKVIDRSNLDKMGRSYYPDHLEKARRLFED</sequence>
<accession>A0A1I0EHZ4</accession>
<dbReference type="OrthoDB" id="9791488at2"/>
<evidence type="ECO:0000313" key="3">
    <source>
        <dbReference type="Proteomes" id="UP000199568"/>
    </source>
</evidence>
<organism evidence="2 3">
    <name type="scientific">Natronincola peptidivorans</name>
    <dbReference type="NCBI Taxonomy" id="426128"/>
    <lineage>
        <taxon>Bacteria</taxon>
        <taxon>Bacillati</taxon>
        <taxon>Bacillota</taxon>
        <taxon>Clostridia</taxon>
        <taxon>Peptostreptococcales</taxon>
        <taxon>Natronincolaceae</taxon>
        <taxon>Natronincola</taxon>
    </lineage>
</organism>
<feature type="transmembrane region" description="Helical" evidence="1">
    <location>
        <begin position="57"/>
        <end position="82"/>
    </location>
</feature>
<name>A0A1I0EHZ4_9FIRM</name>
<evidence type="ECO:0000313" key="2">
    <source>
        <dbReference type="EMBL" id="SET44744.1"/>
    </source>
</evidence>
<protein>
    <recommendedName>
        <fullName evidence="4">PH domain-containing protein</fullName>
    </recommendedName>
</protein>
<dbReference type="RefSeq" id="WP_090444278.1">
    <property type="nucleotide sequence ID" value="NZ_FOHU01000011.1"/>
</dbReference>
<evidence type="ECO:0008006" key="4">
    <source>
        <dbReference type="Google" id="ProtNLM"/>
    </source>
</evidence>